<feature type="binding site" evidence="9">
    <location>
        <position position="54"/>
    </location>
    <ligand>
        <name>Zn(2+)</name>
        <dbReference type="ChEBI" id="CHEBI:29105"/>
        <note>catalytic</note>
    </ligand>
</feature>
<feature type="active site" description="Proton acceptor" evidence="9">
    <location>
        <position position="125"/>
    </location>
</feature>
<dbReference type="InterPro" id="IPR000926">
    <property type="entry name" value="RibA"/>
</dbReference>
<dbReference type="GO" id="GO:0008270">
    <property type="term" value="F:zinc ion binding"/>
    <property type="evidence" value="ECO:0007669"/>
    <property type="project" value="UniProtKB-UniRule"/>
</dbReference>
<dbReference type="NCBIfam" id="TIGR00505">
    <property type="entry name" value="ribA"/>
    <property type="match status" value="1"/>
</dbReference>
<dbReference type="GO" id="GO:0003935">
    <property type="term" value="F:GTP cyclohydrolase II activity"/>
    <property type="evidence" value="ECO:0007669"/>
    <property type="project" value="UniProtKB-UniRule"/>
</dbReference>
<dbReference type="CDD" id="cd00641">
    <property type="entry name" value="GTP_cyclohydro2"/>
    <property type="match status" value="1"/>
</dbReference>
<feature type="binding site" evidence="9">
    <location>
        <position position="148"/>
    </location>
    <ligand>
        <name>GTP</name>
        <dbReference type="ChEBI" id="CHEBI:37565"/>
    </ligand>
</feature>
<name>A0AAU0F3P9_9FLAO</name>
<proteinExistence type="inferred from homology"/>
<dbReference type="GO" id="GO:0005525">
    <property type="term" value="F:GTP binding"/>
    <property type="evidence" value="ECO:0007669"/>
    <property type="project" value="UniProtKB-KW"/>
</dbReference>
<evidence type="ECO:0000256" key="8">
    <source>
        <dbReference type="ARBA" id="ARBA00049295"/>
    </source>
</evidence>
<dbReference type="Pfam" id="PF00925">
    <property type="entry name" value="GTP_cyclohydro2"/>
    <property type="match status" value="1"/>
</dbReference>
<feature type="binding site" evidence="9">
    <location>
        <position position="153"/>
    </location>
    <ligand>
        <name>GTP</name>
        <dbReference type="ChEBI" id="CHEBI:37565"/>
    </ligand>
</feature>
<dbReference type="EMBL" id="CP136426">
    <property type="protein sequence ID" value="WOC51392.1"/>
    <property type="molecule type" value="Genomic_DNA"/>
</dbReference>
<dbReference type="InterPro" id="IPR036144">
    <property type="entry name" value="RibA-like_sf"/>
</dbReference>
<dbReference type="EC" id="3.5.4.25" evidence="9"/>
<keyword evidence="7 9" id="KW-0342">GTP-binding</keyword>
<feature type="binding site" evidence="9">
    <location>
        <begin position="91"/>
        <end position="93"/>
    </location>
    <ligand>
        <name>GTP</name>
        <dbReference type="ChEBI" id="CHEBI:37565"/>
    </ligand>
</feature>
<feature type="binding site" evidence="9">
    <location>
        <position position="67"/>
    </location>
    <ligand>
        <name>Zn(2+)</name>
        <dbReference type="ChEBI" id="CHEBI:29105"/>
        <note>catalytic</note>
    </ligand>
</feature>
<evidence type="ECO:0000256" key="3">
    <source>
        <dbReference type="ARBA" id="ARBA00022723"/>
    </source>
</evidence>
<keyword evidence="5 9" id="KW-0378">Hydrolase</keyword>
<keyword evidence="6 9" id="KW-0862">Zinc</keyword>
<dbReference type="Proteomes" id="UP001432059">
    <property type="component" value="Chromosome"/>
</dbReference>
<keyword evidence="12" id="KW-1185">Reference proteome</keyword>
<keyword evidence="2 9" id="KW-0686">Riboflavin biosynthesis</keyword>
<feature type="binding site" evidence="9">
    <location>
        <position position="113"/>
    </location>
    <ligand>
        <name>GTP</name>
        <dbReference type="ChEBI" id="CHEBI:37565"/>
    </ligand>
</feature>
<comment type="cofactor">
    <cofactor evidence="9">
        <name>Zn(2+)</name>
        <dbReference type="ChEBI" id="CHEBI:29105"/>
    </cofactor>
    <text evidence="9">Binds 1 zinc ion per subunit.</text>
</comment>
<organism evidence="11 12">
    <name type="scientific">Bergeyella porcorum</name>
    <dbReference type="NCBI Taxonomy" id="1735111"/>
    <lineage>
        <taxon>Bacteria</taxon>
        <taxon>Pseudomonadati</taxon>
        <taxon>Bacteroidota</taxon>
        <taxon>Flavobacteriia</taxon>
        <taxon>Flavobacteriales</taxon>
        <taxon>Weeksellaceae</taxon>
        <taxon>Bergeyella</taxon>
    </lineage>
</organism>
<dbReference type="RefSeq" id="WP_327985027.1">
    <property type="nucleotide sequence ID" value="NZ_CP136426.1"/>
</dbReference>
<feature type="domain" description="GTP cyclohydrolase II" evidence="10">
    <location>
        <begin position="5"/>
        <end position="169"/>
    </location>
</feature>
<evidence type="ECO:0000259" key="10">
    <source>
        <dbReference type="Pfam" id="PF00925"/>
    </source>
</evidence>
<evidence type="ECO:0000256" key="9">
    <source>
        <dbReference type="HAMAP-Rule" id="MF_00179"/>
    </source>
</evidence>
<evidence type="ECO:0000256" key="6">
    <source>
        <dbReference type="ARBA" id="ARBA00022833"/>
    </source>
</evidence>
<dbReference type="AlphaFoldDB" id="A0AAU0F3P9"/>
<feature type="binding site" evidence="9">
    <location>
        <position position="65"/>
    </location>
    <ligand>
        <name>Zn(2+)</name>
        <dbReference type="ChEBI" id="CHEBI:29105"/>
        <note>catalytic</note>
    </ligand>
</feature>
<dbReference type="HAMAP" id="MF_00179">
    <property type="entry name" value="RibA"/>
    <property type="match status" value="1"/>
</dbReference>
<keyword evidence="3 9" id="KW-0479">Metal-binding</keyword>
<evidence type="ECO:0000256" key="5">
    <source>
        <dbReference type="ARBA" id="ARBA00022801"/>
    </source>
</evidence>
<evidence type="ECO:0000256" key="2">
    <source>
        <dbReference type="ARBA" id="ARBA00022619"/>
    </source>
</evidence>
<comment type="function">
    <text evidence="9">Catalyzes the conversion of GTP to 2,5-diamino-6-ribosylamino-4(3H)-pyrimidinone 5'-phosphate (DARP), formate and pyrophosphate.</text>
</comment>
<dbReference type="KEGG" id="bpor:BPO_0745"/>
<evidence type="ECO:0000256" key="1">
    <source>
        <dbReference type="ARBA" id="ARBA00004853"/>
    </source>
</evidence>
<dbReference type="FunFam" id="3.40.50.10990:FF:000002">
    <property type="entry name" value="GTP cyclohydrolase-2"/>
    <property type="match status" value="1"/>
</dbReference>
<evidence type="ECO:0000313" key="12">
    <source>
        <dbReference type="Proteomes" id="UP001432059"/>
    </source>
</evidence>
<gene>
    <name evidence="9" type="primary">ribA</name>
    <name evidence="11" type="ORF">BPO_0745</name>
</gene>
<evidence type="ECO:0000256" key="4">
    <source>
        <dbReference type="ARBA" id="ARBA00022741"/>
    </source>
</evidence>
<protein>
    <recommendedName>
        <fullName evidence="9">GTP cyclohydrolase-2</fullName>
        <ecNumber evidence="9">3.5.4.25</ecNumber>
    </recommendedName>
    <alternativeName>
        <fullName evidence="9">GTP cyclohydrolase II</fullName>
    </alternativeName>
</protein>
<accession>A0AAU0F3P9</accession>
<feature type="binding site" evidence="9">
    <location>
        <position position="70"/>
    </location>
    <ligand>
        <name>GTP</name>
        <dbReference type="ChEBI" id="CHEBI:37565"/>
    </ligand>
</feature>
<dbReference type="Gene3D" id="3.40.50.10990">
    <property type="entry name" value="GTP cyclohydrolase II"/>
    <property type="match status" value="1"/>
</dbReference>
<sequence>MVKQQAEANVPTDFGIFRMVAFSEVETDWMPHIVLIAQGTDFSKTVNVRFHSECITGEVFHSRKCECGQQLDYAMKYIQDNGGIIIYLRQEGRNIGIINKLKAYALQENGLDTVQANLQLGLPADDRDFSVAIEILKSLGIKEINLLTNNPDKMKYVEESGIKLNARIPLQIDATEESKDYLQVKKSYFGHLLEDKENQEPV</sequence>
<feature type="binding site" evidence="9">
    <location>
        <begin position="49"/>
        <end position="53"/>
    </location>
    <ligand>
        <name>GTP</name>
        <dbReference type="ChEBI" id="CHEBI:37565"/>
    </ligand>
</feature>
<reference evidence="11" key="1">
    <citation type="submission" date="2023-10" db="EMBL/GenBank/DDBJ databases">
        <title>Characterization and whole genome sequencing of a novel strain of Bergeyella porcorum QD2021 isolated from pig.</title>
        <authorList>
            <person name="Liu G."/>
            <person name="Chen C."/>
            <person name="Han X."/>
        </authorList>
    </citation>
    <scope>NUCLEOTIDE SEQUENCE</scope>
    <source>
        <strain evidence="11">QD2021</strain>
    </source>
</reference>
<dbReference type="SUPFAM" id="SSF142695">
    <property type="entry name" value="RibA-like"/>
    <property type="match status" value="1"/>
</dbReference>
<comment type="catalytic activity">
    <reaction evidence="8 9">
        <text>GTP + 4 H2O = 2,5-diamino-6-hydroxy-4-(5-phosphoribosylamino)-pyrimidine + formate + 2 phosphate + 3 H(+)</text>
        <dbReference type="Rhea" id="RHEA:23704"/>
        <dbReference type="ChEBI" id="CHEBI:15377"/>
        <dbReference type="ChEBI" id="CHEBI:15378"/>
        <dbReference type="ChEBI" id="CHEBI:15740"/>
        <dbReference type="ChEBI" id="CHEBI:37565"/>
        <dbReference type="ChEBI" id="CHEBI:43474"/>
        <dbReference type="ChEBI" id="CHEBI:58614"/>
        <dbReference type="EC" id="3.5.4.25"/>
    </reaction>
</comment>
<dbReference type="InterPro" id="IPR032677">
    <property type="entry name" value="GTP_cyclohydro_II"/>
</dbReference>
<evidence type="ECO:0000313" key="11">
    <source>
        <dbReference type="EMBL" id="WOC51392.1"/>
    </source>
</evidence>
<comment type="pathway">
    <text evidence="1 9">Cofactor biosynthesis; riboflavin biosynthesis; 5-amino-6-(D-ribitylamino)uracil from GTP: step 1/4.</text>
</comment>
<keyword evidence="4 9" id="KW-0547">Nucleotide-binding</keyword>
<dbReference type="PANTHER" id="PTHR21327">
    <property type="entry name" value="GTP CYCLOHYDROLASE II-RELATED"/>
    <property type="match status" value="1"/>
</dbReference>
<dbReference type="PANTHER" id="PTHR21327:SF18">
    <property type="entry name" value="3,4-DIHYDROXY-2-BUTANONE 4-PHOSPHATE SYNTHASE"/>
    <property type="match status" value="1"/>
</dbReference>
<feature type="active site" description="Nucleophile" evidence="9">
    <location>
        <position position="127"/>
    </location>
</feature>
<dbReference type="GO" id="GO:0005829">
    <property type="term" value="C:cytosol"/>
    <property type="evidence" value="ECO:0007669"/>
    <property type="project" value="TreeGrafter"/>
</dbReference>
<dbReference type="NCBIfam" id="NF001591">
    <property type="entry name" value="PRK00393.1"/>
    <property type="match status" value="1"/>
</dbReference>
<evidence type="ECO:0000256" key="7">
    <source>
        <dbReference type="ARBA" id="ARBA00023134"/>
    </source>
</evidence>
<comment type="similarity">
    <text evidence="9">Belongs to the GTP cyclohydrolase II family.</text>
</comment>
<dbReference type="GO" id="GO:0009231">
    <property type="term" value="P:riboflavin biosynthetic process"/>
    <property type="evidence" value="ECO:0007669"/>
    <property type="project" value="UniProtKB-UniRule"/>
</dbReference>